<dbReference type="AlphaFoldDB" id="A0A3Q0T0F3"/>
<dbReference type="PANTHER" id="PTHR16505">
    <property type="entry name" value="PROTEIN LZIC"/>
    <property type="match status" value="1"/>
</dbReference>
<name>A0A3Q0T0F3_AMPCI</name>
<dbReference type="STRING" id="61819.ENSACIP00000025730"/>
<keyword evidence="2" id="KW-1185">Reference proteome</keyword>
<evidence type="ECO:0000313" key="2">
    <source>
        <dbReference type="Proteomes" id="UP000261340"/>
    </source>
</evidence>
<dbReference type="Ensembl" id="ENSACIT00000026403.1">
    <property type="protein sequence ID" value="ENSACIP00000025730.1"/>
    <property type="gene ID" value="ENSACIG00000019942.1"/>
</dbReference>
<accession>A0A3Q0T0F3</accession>
<dbReference type="GeneTree" id="ENSGT00940000159001"/>
<reference evidence="1" key="2">
    <citation type="submission" date="2025-09" db="UniProtKB">
        <authorList>
            <consortium name="Ensembl"/>
        </authorList>
    </citation>
    <scope>IDENTIFICATION</scope>
</reference>
<proteinExistence type="predicted"/>
<protein>
    <submittedName>
        <fullName evidence="1">Uncharacterized protein</fullName>
    </submittedName>
</protein>
<dbReference type="PANTHER" id="PTHR16505:SF8">
    <property type="entry name" value="PROTEIN LZIC"/>
    <property type="match status" value="1"/>
</dbReference>
<dbReference type="InterPro" id="IPR040065">
    <property type="entry name" value="LZIC"/>
</dbReference>
<reference evidence="1" key="1">
    <citation type="submission" date="2025-08" db="UniProtKB">
        <authorList>
            <consortium name="Ensembl"/>
        </authorList>
    </citation>
    <scope>IDENTIFICATION</scope>
</reference>
<evidence type="ECO:0000313" key="1">
    <source>
        <dbReference type="Ensembl" id="ENSACIP00000025730.1"/>
    </source>
</evidence>
<organism evidence="1 2">
    <name type="scientific">Amphilophus citrinellus</name>
    <name type="common">Midas cichlid</name>
    <name type="synonym">Cichlasoma citrinellum</name>
    <dbReference type="NCBI Taxonomy" id="61819"/>
    <lineage>
        <taxon>Eukaryota</taxon>
        <taxon>Metazoa</taxon>
        <taxon>Chordata</taxon>
        <taxon>Craniata</taxon>
        <taxon>Vertebrata</taxon>
        <taxon>Euteleostomi</taxon>
        <taxon>Actinopterygii</taxon>
        <taxon>Neopterygii</taxon>
        <taxon>Teleostei</taxon>
        <taxon>Neoteleostei</taxon>
        <taxon>Acanthomorphata</taxon>
        <taxon>Ovalentaria</taxon>
        <taxon>Cichlomorphae</taxon>
        <taxon>Cichliformes</taxon>
        <taxon>Cichlidae</taxon>
        <taxon>New World cichlids</taxon>
        <taxon>Cichlasomatinae</taxon>
        <taxon>Heroini</taxon>
        <taxon>Amphilophus</taxon>
    </lineage>
</organism>
<dbReference type="Proteomes" id="UP000261340">
    <property type="component" value="Unplaced"/>
</dbReference>
<sequence length="144" mass="16335">LTSLWKSETGKLRQNMEEQLGTPMQQLQDLEKCRVEVDEEEYEKTKKEILEQLSEFKHSIKKIMSGDMTLVDELSRMQQAAIRLAFKTPEAIRLCEAARTAENQTGKDVMVLFYGQQGVTLLVSKVSQTVGESDPSALANYSFI</sequence>